<dbReference type="NCBIfam" id="TIGR01549">
    <property type="entry name" value="HAD-SF-IA-v1"/>
    <property type="match status" value="1"/>
</dbReference>
<dbReference type="GO" id="GO:0008967">
    <property type="term" value="F:phosphoglycolate phosphatase activity"/>
    <property type="evidence" value="ECO:0007669"/>
    <property type="project" value="TreeGrafter"/>
</dbReference>
<gene>
    <name evidence="1" type="ORF">DXH95_10340</name>
</gene>
<comment type="caution">
    <text evidence="1">The sequence shown here is derived from an EMBL/GenBank/DDBJ whole genome shotgun (WGS) entry which is preliminary data.</text>
</comment>
<proteinExistence type="predicted"/>
<dbReference type="InterPro" id="IPR023214">
    <property type="entry name" value="HAD_sf"/>
</dbReference>
<evidence type="ECO:0000313" key="2">
    <source>
        <dbReference type="Proteomes" id="UP000263833"/>
    </source>
</evidence>
<dbReference type="Proteomes" id="UP000263833">
    <property type="component" value="Unassembled WGS sequence"/>
</dbReference>
<reference evidence="2" key="1">
    <citation type="submission" date="2018-08" db="EMBL/GenBank/DDBJ databases">
        <authorList>
            <person name="Kim S.-J."/>
            <person name="Jung G.-Y."/>
        </authorList>
    </citation>
    <scope>NUCLEOTIDE SEQUENCE [LARGE SCALE GENOMIC DNA]</scope>
    <source>
        <strain evidence="2">GY_G</strain>
    </source>
</reference>
<dbReference type="SFLD" id="SFLDS00003">
    <property type="entry name" value="Haloacid_Dehalogenase"/>
    <property type="match status" value="1"/>
</dbReference>
<evidence type="ECO:0000313" key="1">
    <source>
        <dbReference type="EMBL" id="RDV07695.1"/>
    </source>
</evidence>
<dbReference type="AlphaFoldDB" id="A0A371BJE7"/>
<dbReference type="SFLD" id="SFLDG01129">
    <property type="entry name" value="C1.5:_HAD__Beta-PGM__Phosphata"/>
    <property type="match status" value="1"/>
</dbReference>
<dbReference type="SUPFAM" id="SSF56784">
    <property type="entry name" value="HAD-like"/>
    <property type="match status" value="1"/>
</dbReference>
<dbReference type="Pfam" id="PF13419">
    <property type="entry name" value="HAD_2"/>
    <property type="match status" value="1"/>
</dbReference>
<dbReference type="SFLD" id="SFLDG01135">
    <property type="entry name" value="C1.5.6:_HAD__Beta-PGM__Phospha"/>
    <property type="match status" value="1"/>
</dbReference>
<organism evidence="1 2">
    <name type="scientific">Sphingorhabdus pulchriflava</name>
    <dbReference type="NCBI Taxonomy" id="2292257"/>
    <lineage>
        <taxon>Bacteria</taxon>
        <taxon>Pseudomonadati</taxon>
        <taxon>Pseudomonadota</taxon>
        <taxon>Alphaproteobacteria</taxon>
        <taxon>Sphingomonadales</taxon>
        <taxon>Sphingomonadaceae</taxon>
        <taxon>Sphingorhabdus</taxon>
    </lineage>
</organism>
<name>A0A371BJE7_9SPHN</name>
<dbReference type="GO" id="GO:0005829">
    <property type="term" value="C:cytosol"/>
    <property type="evidence" value="ECO:0007669"/>
    <property type="project" value="TreeGrafter"/>
</dbReference>
<dbReference type="InterPro" id="IPR023198">
    <property type="entry name" value="PGP-like_dom2"/>
</dbReference>
<dbReference type="InterPro" id="IPR041492">
    <property type="entry name" value="HAD_2"/>
</dbReference>
<dbReference type="FunFam" id="3.40.50.1000:FF:000022">
    <property type="entry name" value="Phosphoglycolate phosphatase"/>
    <property type="match status" value="1"/>
</dbReference>
<keyword evidence="1" id="KW-0378">Hydrolase</keyword>
<dbReference type="PANTHER" id="PTHR43434">
    <property type="entry name" value="PHOSPHOGLYCOLATE PHOSPHATASE"/>
    <property type="match status" value="1"/>
</dbReference>
<dbReference type="Gene3D" id="1.10.150.240">
    <property type="entry name" value="Putative phosphatase, domain 2"/>
    <property type="match status" value="1"/>
</dbReference>
<dbReference type="InterPro" id="IPR006439">
    <property type="entry name" value="HAD-SF_hydro_IA"/>
</dbReference>
<sequence>MGSVTTPRLAIFDCDGTLVDSQANICMAMEHAFDEMGMAPPPRHATRRIVGLSLVEAMRQLLPEAEDALHRDMAERYKQAFYTLRGNGLVDEPLYDGMAAVLSELDENGWLLGVATGKSDRGLERCLDHHGIKGLFVTLQTADRHPSKPHPSMVWQALADAGADAANAVMIGDTIYDIHMGKAAGCRTIGVNWGYHPLDELREAGADHLVESMEELMHALESRV</sequence>
<dbReference type="PANTHER" id="PTHR43434:SF24">
    <property type="entry name" value="HYDROLASE-RELATED"/>
    <property type="match status" value="1"/>
</dbReference>
<dbReference type="NCBIfam" id="TIGR01509">
    <property type="entry name" value="HAD-SF-IA-v3"/>
    <property type="match status" value="1"/>
</dbReference>
<keyword evidence="2" id="KW-1185">Reference proteome</keyword>
<accession>A0A371BJE7</accession>
<dbReference type="InterPro" id="IPR036412">
    <property type="entry name" value="HAD-like_sf"/>
</dbReference>
<dbReference type="OrthoDB" id="9793014at2"/>
<dbReference type="GO" id="GO:0006281">
    <property type="term" value="P:DNA repair"/>
    <property type="evidence" value="ECO:0007669"/>
    <property type="project" value="TreeGrafter"/>
</dbReference>
<dbReference type="EMBL" id="QRGP01000001">
    <property type="protein sequence ID" value="RDV07695.1"/>
    <property type="molecule type" value="Genomic_DNA"/>
</dbReference>
<dbReference type="Gene3D" id="3.40.50.1000">
    <property type="entry name" value="HAD superfamily/HAD-like"/>
    <property type="match status" value="1"/>
</dbReference>
<protein>
    <submittedName>
        <fullName evidence="1">HAD family hydrolase</fullName>
    </submittedName>
</protein>
<dbReference type="InterPro" id="IPR050155">
    <property type="entry name" value="HAD-like_hydrolase_sf"/>
</dbReference>